<evidence type="ECO:0000313" key="2">
    <source>
        <dbReference type="Proteomes" id="UP000294650"/>
    </source>
</evidence>
<dbReference type="OrthoDB" id="1634058at2"/>
<keyword evidence="2" id="KW-1185">Reference proteome</keyword>
<proteinExistence type="predicted"/>
<comment type="caution">
    <text evidence="1">The sequence shown here is derived from an EMBL/GenBank/DDBJ whole genome shotgun (WGS) entry which is preliminary data.</text>
</comment>
<evidence type="ECO:0000313" key="1">
    <source>
        <dbReference type="EMBL" id="TCT20385.1"/>
    </source>
</evidence>
<protein>
    <submittedName>
        <fullName evidence="1">CopG family transcriptional regulator/antitoxin EndoAI</fullName>
    </submittedName>
</protein>
<reference evidence="1 2" key="1">
    <citation type="submission" date="2019-03" db="EMBL/GenBank/DDBJ databases">
        <title>Genomic Encyclopedia of Type Strains, Phase IV (KMG-IV): sequencing the most valuable type-strain genomes for metagenomic binning, comparative biology and taxonomic classification.</title>
        <authorList>
            <person name="Goeker M."/>
        </authorList>
    </citation>
    <scope>NUCLEOTIDE SEQUENCE [LARGE SCALE GENOMIC DNA]</scope>
    <source>
        <strain evidence="1 2">DSM 25894</strain>
    </source>
</reference>
<accession>A0A4R3MVZ5</accession>
<dbReference type="InterPro" id="IPR013321">
    <property type="entry name" value="Arc_rbn_hlx_hlx"/>
</dbReference>
<dbReference type="RefSeq" id="WP_132372182.1">
    <property type="nucleotide sequence ID" value="NZ_SMAN01000014.1"/>
</dbReference>
<dbReference type="AlphaFoldDB" id="A0A4R3MVZ5"/>
<dbReference type="EMBL" id="SMAN01000014">
    <property type="protein sequence ID" value="TCT20385.1"/>
    <property type="molecule type" value="Genomic_DNA"/>
</dbReference>
<dbReference type="GO" id="GO:0006355">
    <property type="term" value="P:regulation of DNA-templated transcription"/>
    <property type="evidence" value="ECO:0007669"/>
    <property type="project" value="InterPro"/>
</dbReference>
<dbReference type="Gene3D" id="1.10.1220.10">
    <property type="entry name" value="Met repressor-like"/>
    <property type="match status" value="1"/>
</dbReference>
<dbReference type="Proteomes" id="UP000294650">
    <property type="component" value="Unassembled WGS sequence"/>
</dbReference>
<organism evidence="1 2">
    <name type="scientific">Melghiribacillus thermohalophilus</name>
    <dbReference type="NCBI Taxonomy" id="1324956"/>
    <lineage>
        <taxon>Bacteria</taxon>
        <taxon>Bacillati</taxon>
        <taxon>Bacillota</taxon>
        <taxon>Bacilli</taxon>
        <taxon>Bacillales</taxon>
        <taxon>Bacillaceae</taxon>
        <taxon>Melghiribacillus</taxon>
    </lineage>
</organism>
<name>A0A4R3MVZ5_9BACI</name>
<sequence>MSERSQEIVIKLPQRILEEIDGLVKYEKVDRSDLICQATEKYLRDKKKNHIRESMRRGYIEMANINLNIASEAFQAEEEAENTLERLVSGV</sequence>
<gene>
    <name evidence="1" type="ORF">EDD68_11469</name>
</gene>